<feature type="transmembrane region" description="Helical" evidence="1">
    <location>
        <begin position="21"/>
        <end position="41"/>
    </location>
</feature>
<keyword evidence="1" id="KW-0472">Membrane</keyword>
<feature type="transmembrane region" description="Helical" evidence="1">
    <location>
        <begin position="61"/>
        <end position="80"/>
    </location>
</feature>
<dbReference type="Proteomes" id="UP000030341">
    <property type="component" value="Chromosome 1"/>
</dbReference>
<feature type="transmembrane region" description="Helical" evidence="1">
    <location>
        <begin position="87"/>
        <end position="104"/>
    </location>
</feature>
<sequence length="108" mass="12361">MSDYAGKQQIKLQADWWSKTLAGIFLGLLLSYGLVALFAWFGPDNVNQAISNERALWRVQFNMWLVAPIWMCVLSLVYLFRSGKQAWLKLGFANLVIYGVWMALRSAL</sequence>
<dbReference type="eggNOG" id="ENOG5032YDC">
    <property type="taxonomic scope" value="Bacteria"/>
</dbReference>
<dbReference type="KEGG" id="pseo:OM33_13515"/>
<evidence type="ECO:0000313" key="3">
    <source>
        <dbReference type="Proteomes" id="UP000030341"/>
    </source>
</evidence>
<evidence type="ECO:0000256" key="1">
    <source>
        <dbReference type="SAM" id="Phobius"/>
    </source>
</evidence>
<dbReference type="STRING" id="1348114.OM33_13515"/>
<keyword evidence="3" id="KW-1185">Reference proteome</keyword>
<dbReference type="RefSeq" id="WP_038642448.1">
    <property type="nucleotide sequence ID" value="NZ_CP009888.1"/>
</dbReference>
<dbReference type="OrthoDB" id="8911335at2"/>
<name>A0A0A7EH81_9GAMM</name>
<proteinExistence type="predicted"/>
<accession>A0A0A7EH81</accession>
<organism evidence="2 3">
    <name type="scientific">Pseudoalteromonas piratica</name>
    <dbReference type="NCBI Taxonomy" id="1348114"/>
    <lineage>
        <taxon>Bacteria</taxon>
        <taxon>Pseudomonadati</taxon>
        <taxon>Pseudomonadota</taxon>
        <taxon>Gammaproteobacteria</taxon>
        <taxon>Alteromonadales</taxon>
        <taxon>Pseudoalteromonadaceae</taxon>
        <taxon>Pseudoalteromonas</taxon>
    </lineage>
</organism>
<reference evidence="2 3" key="1">
    <citation type="submission" date="2014-11" db="EMBL/GenBank/DDBJ databases">
        <title>Complete Genome Sequence of Pseudoalteromonas sp. Strain OCN003 Isolated from Kaneohe Bay, Oahu, Hawaii.</title>
        <authorList>
            <person name="Beurmann S."/>
            <person name="Videau P."/>
            <person name="Ushijima B."/>
            <person name="Smith A.M."/>
            <person name="Aeby G.S."/>
            <person name="Callahan S.M."/>
            <person name="Belcaid M."/>
        </authorList>
    </citation>
    <scope>NUCLEOTIDE SEQUENCE [LARGE SCALE GENOMIC DNA]</scope>
    <source>
        <strain evidence="2 3">OCN003</strain>
    </source>
</reference>
<keyword evidence="1" id="KW-1133">Transmembrane helix</keyword>
<dbReference type="EMBL" id="CP009888">
    <property type="protein sequence ID" value="AIY66015.1"/>
    <property type="molecule type" value="Genomic_DNA"/>
</dbReference>
<dbReference type="HOGENOM" id="CLU_171676_0_0_6"/>
<gene>
    <name evidence="2" type="ORF">OM33_13515</name>
</gene>
<protein>
    <submittedName>
        <fullName evidence="2">Uncharacterized protein</fullName>
    </submittedName>
</protein>
<evidence type="ECO:0000313" key="2">
    <source>
        <dbReference type="EMBL" id="AIY66015.1"/>
    </source>
</evidence>
<dbReference type="AlphaFoldDB" id="A0A0A7EH81"/>
<keyword evidence="1" id="KW-0812">Transmembrane</keyword>